<dbReference type="OrthoDB" id="5427489at2759"/>
<dbReference type="AlphaFoldDB" id="A0A436ZYT5"/>
<feature type="compositionally biased region" description="Basic residues" evidence="1">
    <location>
        <begin position="206"/>
        <end position="218"/>
    </location>
</feature>
<name>A0A436ZYT5_ARTFL</name>
<comment type="caution">
    <text evidence="2">The sequence shown here is derived from an EMBL/GenBank/DDBJ whole genome shotgun (WGS) entry which is preliminary data.</text>
</comment>
<feature type="region of interest" description="Disordered" evidence="1">
    <location>
        <begin position="149"/>
        <end position="295"/>
    </location>
</feature>
<dbReference type="STRING" id="97331.A0A436ZYT5"/>
<dbReference type="RefSeq" id="XP_067489543.1">
    <property type="nucleotide sequence ID" value="XM_067635075.1"/>
</dbReference>
<feature type="compositionally biased region" description="Low complexity" evidence="1">
    <location>
        <begin position="150"/>
        <end position="205"/>
    </location>
</feature>
<evidence type="ECO:0000256" key="1">
    <source>
        <dbReference type="SAM" id="MobiDB-lite"/>
    </source>
</evidence>
<sequence>MYAAKRIFGALLRPRIFSRIFQSKAPVESKASVEMVGHTGKAVSKAEFDAGNLGRVLLDTNMLSRIFDKGQTNKWLLDVVEKSTPAISSYSLLEYMSSRKVQQKVSFQEVLEYLKSQGIDVLDGPLSDEDSSSLALRVLEKTYQSIFNQPSASKPSASEPSASEPSASEPSATKPSSSKPSSSEPSSSEPSTSEPSSSKPSATKPSVRKRLTRKRSTGKRPSSEPSTSETSTSESPASEPSASEPSSSKPSATKPSTTKLSARKPSTTKPSARKPSTTKRSTGKRSTGKAAGHQKWKDVLKARIDLALACEGHAKNYSFLTADKKFYDCFKDSLEKEGVTVYCVKKM</sequence>
<feature type="compositionally biased region" description="Low complexity" evidence="1">
    <location>
        <begin position="223"/>
        <end position="259"/>
    </location>
</feature>
<dbReference type="GeneID" id="93588077"/>
<evidence type="ECO:0008006" key="4">
    <source>
        <dbReference type="Google" id="ProtNLM"/>
    </source>
</evidence>
<keyword evidence="3" id="KW-1185">Reference proteome</keyword>
<evidence type="ECO:0000313" key="2">
    <source>
        <dbReference type="EMBL" id="RVD83999.1"/>
    </source>
</evidence>
<gene>
    <name evidence="2" type="ORF">DFL_005766</name>
</gene>
<dbReference type="VEuPathDB" id="FungiDB:DFL_005766"/>
<proteinExistence type="predicted"/>
<reference evidence="2 3" key="1">
    <citation type="submission" date="2019-01" db="EMBL/GenBank/DDBJ databases">
        <title>Intercellular communication is required for trap formation in the nematode-trapping fungus Duddingtonia flagrans.</title>
        <authorList>
            <person name="Youssar L."/>
            <person name="Wernet V."/>
            <person name="Hensel N."/>
            <person name="Hildebrandt H.-G."/>
            <person name="Fischer R."/>
        </authorList>
    </citation>
    <scope>NUCLEOTIDE SEQUENCE [LARGE SCALE GENOMIC DNA]</scope>
    <source>
        <strain evidence="2 3">CBS H-5679</strain>
    </source>
</reference>
<dbReference type="SUPFAM" id="SSF88723">
    <property type="entry name" value="PIN domain-like"/>
    <property type="match status" value="1"/>
</dbReference>
<accession>A0A436ZYT5</accession>
<organism evidence="2 3">
    <name type="scientific">Arthrobotrys flagrans</name>
    <name type="common">Nematode-trapping fungus</name>
    <name type="synonym">Trichothecium flagrans</name>
    <dbReference type="NCBI Taxonomy" id="97331"/>
    <lineage>
        <taxon>Eukaryota</taxon>
        <taxon>Fungi</taxon>
        <taxon>Dikarya</taxon>
        <taxon>Ascomycota</taxon>
        <taxon>Pezizomycotina</taxon>
        <taxon>Orbiliomycetes</taxon>
        <taxon>Orbiliales</taxon>
        <taxon>Orbiliaceae</taxon>
        <taxon>Arthrobotrys</taxon>
    </lineage>
</organism>
<dbReference type="Proteomes" id="UP000283090">
    <property type="component" value="Unassembled WGS sequence"/>
</dbReference>
<evidence type="ECO:0000313" key="3">
    <source>
        <dbReference type="Proteomes" id="UP000283090"/>
    </source>
</evidence>
<dbReference type="InterPro" id="IPR029060">
    <property type="entry name" value="PIN-like_dom_sf"/>
</dbReference>
<dbReference type="EMBL" id="SAEB01000007">
    <property type="protein sequence ID" value="RVD83999.1"/>
    <property type="molecule type" value="Genomic_DNA"/>
</dbReference>
<protein>
    <recommendedName>
        <fullName evidence="4">PIN domain-containing protein</fullName>
    </recommendedName>
</protein>